<dbReference type="Gene3D" id="1.10.10.10">
    <property type="entry name" value="Winged helix-like DNA-binding domain superfamily/Winged helix DNA-binding domain"/>
    <property type="match status" value="1"/>
</dbReference>
<evidence type="ECO:0000259" key="4">
    <source>
        <dbReference type="PROSITE" id="PS50949"/>
    </source>
</evidence>
<keyword evidence="3" id="KW-0804">Transcription</keyword>
<dbReference type="InterPro" id="IPR011711">
    <property type="entry name" value="GntR_C"/>
</dbReference>
<gene>
    <name evidence="5" type="ORF">RBR11_06625</name>
</gene>
<dbReference type="RefSeq" id="WP_308488530.1">
    <property type="nucleotide sequence ID" value="NZ_JAVFCB010000003.1"/>
</dbReference>
<dbReference type="InterPro" id="IPR036388">
    <property type="entry name" value="WH-like_DNA-bd_sf"/>
</dbReference>
<dbReference type="Pfam" id="PF07729">
    <property type="entry name" value="FCD"/>
    <property type="match status" value="1"/>
</dbReference>
<keyword evidence="1" id="KW-0805">Transcription regulation</keyword>
<dbReference type="PANTHER" id="PTHR43537:SF47">
    <property type="entry name" value="REGULATORY PROTEIN GNTR HTH"/>
    <property type="match status" value="1"/>
</dbReference>
<dbReference type="Pfam" id="PF00392">
    <property type="entry name" value="GntR"/>
    <property type="match status" value="1"/>
</dbReference>
<dbReference type="PRINTS" id="PR00035">
    <property type="entry name" value="HTHGNTR"/>
</dbReference>
<dbReference type="EMBL" id="JAVFCB010000003">
    <property type="protein sequence ID" value="MDQ4213587.1"/>
    <property type="molecule type" value="Genomic_DNA"/>
</dbReference>
<evidence type="ECO:0000313" key="6">
    <source>
        <dbReference type="Proteomes" id="UP001230289"/>
    </source>
</evidence>
<evidence type="ECO:0000256" key="3">
    <source>
        <dbReference type="ARBA" id="ARBA00023163"/>
    </source>
</evidence>
<dbReference type="PANTHER" id="PTHR43537">
    <property type="entry name" value="TRANSCRIPTIONAL REGULATOR, GNTR FAMILY"/>
    <property type="match status" value="1"/>
</dbReference>
<dbReference type="Gene3D" id="1.20.120.530">
    <property type="entry name" value="GntR ligand-binding domain-like"/>
    <property type="match status" value="1"/>
</dbReference>
<dbReference type="SMART" id="SM00895">
    <property type="entry name" value="FCD"/>
    <property type="match status" value="1"/>
</dbReference>
<protein>
    <submittedName>
        <fullName evidence="5">FCD domain-containing protein</fullName>
    </submittedName>
</protein>
<keyword evidence="6" id="KW-1185">Reference proteome</keyword>
<dbReference type="CDD" id="cd07377">
    <property type="entry name" value="WHTH_GntR"/>
    <property type="match status" value="1"/>
</dbReference>
<dbReference type="SUPFAM" id="SSF48008">
    <property type="entry name" value="GntR ligand-binding domain-like"/>
    <property type="match status" value="1"/>
</dbReference>
<evidence type="ECO:0000256" key="2">
    <source>
        <dbReference type="ARBA" id="ARBA00023125"/>
    </source>
</evidence>
<dbReference type="InterPro" id="IPR008920">
    <property type="entry name" value="TF_FadR/GntR_C"/>
</dbReference>
<evidence type="ECO:0000313" key="5">
    <source>
        <dbReference type="EMBL" id="MDQ4213587.1"/>
    </source>
</evidence>
<dbReference type="InterPro" id="IPR000524">
    <property type="entry name" value="Tscrpt_reg_HTH_GntR"/>
</dbReference>
<proteinExistence type="predicted"/>
<dbReference type="InterPro" id="IPR036390">
    <property type="entry name" value="WH_DNA-bd_sf"/>
</dbReference>
<evidence type="ECO:0000256" key="1">
    <source>
        <dbReference type="ARBA" id="ARBA00023015"/>
    </source>
</evidence>
<accession>A0ABU0XEP3</accession>
<organism evidence="5 6">
    <name type="scientific">Microbacterium capsulatum</name>
    <dbReference type="NCBI Taxonomy" id="3041921"/>
    <lineage>
        <taxon>Bacteria</taxon>
        <taxon>Bacillati</taxon>
        <taxon>Actinomycetota</taxon>
        <taxon>Actinomycetes</taxon>
        <taxon>Micrococcales</taxon>
        <taxon>Microbacteriaceae</taxon>
        <taxon>Microbacterium</taxon>
    </lineage>
</organism>
<reference evidence="5 6" key="1">
    <citation type="submission" date="2023-08" db="EMBL/GenBank/DDBJ databases">
        <title>Microbacterium sp. nov., isolated from a waste landfill.</title>
        <authorList>
            <person name="Wen W."/>
        </authorList>
    </citation>
    <scope>NUCLEOTIDE SEQUENCE [LARGE SCALE GENOMIC DNA]</scope>
    <source>
        <strain evidence="5 6">ASV81</strain>
    </source>
</reference>
<dbReference type="Proteomes" id="UP001230289">
    <property type="component" value="Unassembled WGS sequence"/>
</dbReference>
<sequence length="225" mass="24288">MRTVQRKSLVDGAIEVLRERIDSGSWPVGHRLPAEAKLAEELGMSRASVREATRALAHAGMLAARQGDGTFVIATSESDAALRRQLGTAEVVEIIEVRRGLDMAVAHAAALRRTPAELEQLSAALRRRRIAGEQGDEATFVEADIAFHVGLAQAAHNRTLQELYHSFSEVIESTVALKDCFGPGDTTISYDHEDLLAAIRDEDQAAATLAALAILNTQESAVRGR</sequence>
<keyword evidence="2" id="KW-0238">DNA-binding</keyword>
<dbReference type="SUPFAM" id="SSF46785">
    <property type="entry name" value="Winged helix' DNA-binding domain"/>
    <property type="match status" value="1"/>
</dbReference>
<feature type="domain" description="HTH gntR-type" evidence="4">
    <location>
        <begin position="7"/>
        <end position="75"/>
    </location>
</feature>
<dbReference type="PROSITE" id="PS50949">
    <property type="entry name" value="HTH_GNTR"/>
    <property type="match status" value="1"/>
</dbReference>
<comment type="caution">
    <text evidence="5">The sequence shown here is derived from an EMBL/GenBank/DDBJ whole genome shotgun (WGS) entry which is preliminary data.</text>
</comment>
<name>A0ABU0XEP3_9MICO</name>
<dbReference type="SMART" id="SM00345">
    <property type="entry name" value="HTH_GNTR"/>
    <property type="match status" value="1"/>
</dbReference>